<keyword evidence="1" id="KW-0472">Membrane</keyword>
<dbReference type="HOGENOM" id="CLU_2769475_0_0_9"/>
<accession>E6LDV8</accession>
<protein>
    <submittedName>
        <fullName evidence="2">Uncharacterized protein</fullName>
    </submittedName>
</protein>
<name>E6LDV8_ENTI1</name>
<reference evidence="2 3" key="1">
    <citation type="submission" date="2010-12" db="EMBL/GenBank/DDBJ databases">
        <authorList>
            <person name="Muzny D."/>
            <person name="Qin X."/>
            <person name="Deng J."/>
            <person name="Jiang H."/>
            <person name="Liu Y."/>
            <person name="Qu J."/>
            <person name="Song X.-Z."/>
            <person name="Zhang L."/>
            <person name="Thornton R."/>
            <person name="Coyle M."/>
            <person name="Francisco L."/>
            <person name="Jackson L."/>
            <person name="Javaid M."/>
            <person name="Korchina V."/>
            <person name="Kovar C."/>
            <person name="Mata R."/>
            <person name="Mathew T."/>
            <person name="Ngo R."/>
            <person name="Nguyen L."/>
            <person name="Nguyen N."/>
            <person name="Okwuonu G."/>
            <person name="Ongeri F."/>
            <person name="Pham C."/>
            <person name="Simmons D."/>
            <person name="Wilczek-Boney K."/>
            <person name="Hale W."/>
            <person name="Jakkamsetti A."/>
            <person name="Pham P."/>
            <person name="Ruth R."/>
            <person name="San Lucas F."/>
            <person name="Warren J."/>
            <person name="Zhang J."/>
            <person name="Zhao Z."/>
            <person name="Zhou C."/>
            <person name="Zhu D."/>
            <person name="Lee S."/>
            <person name="Bess C."/>
            <person name="Blankenburg K."/>
            <person name="Forbes L."/>
            <person name="Fu Q."/>
            <person name="Gubbala S."/>
            <person name="Hirani K."/>
            <person name="Jayaseelan J.C."/>
            <person name="Lara F."/>
            <person name="Munidasa M."/>
            <person name="Palculict T."/>
            <person name="Patil S."/>
            <person name="Pu L.-L."/>
            <person name="Saada N."/>
            <person name="Tang L."/>
            <person name="Weissenberger G."/>
            <person name="Zhu Y."/>
            <person name="Hemphill L."/>
            <person name="Shang Y."/>
            <person name="Youmans B."/>
            <person name="Ayvaz T."/>
            <person name="Ross M."/>
            <person name="Santibanez J."/>
            <person name="Aqrawi P."/>
            <person name="Gross S."/>
            <person name="Joshi V."/>
            <person name="Fowler G."/>
            <person name="Nazareth L."/>
            <person name="Reid J."/>
            <person name="Worley K."/>
            <person name="Petrosino J."/>
            <person name="Highlander S."/>
            <person name="Gibbs R."/>
        </authorList>
    </citation>
    <scope>NUCLEOTIDE SEQUENCE [LARGE SCALE GENOMIC DNA]</scope>
    <source>
        <strain evidence="3">DSM 15952 / CCUG 50447 / LMG 22039 / TP 1.5</strain>
    </source>
</reference>
<organism evidence="2 3">
    <name type="scientific">Enterococcus italicus (strain DSM 15952 / CCUG 50447 / LMG 22039 / TP 1.5)</name>
    <dbReference type="NCBI Taxonomy" id="888064"/>
    <lineage>
        <taxon>Bacteria</taxon>
        <taxon>Bacillati</taxon>
        <taxon>Bacillota</taxon>
        <taxon>Bacilli</taxon>
        <taxon>Lactobacillales</taxon>
        <taxon>Enterococcaceae</taxon>
        <taxon>Enterococcus</taxon>
    </lineage>
</organism>
<dbReference type="AlphaFoldDB" id="E6LDV8"/>
<keyword evidence="1" id="KW-1133">Transmembrane helix</keyword>
<feature type="transmembrane region" description="Helical" evidence="1">
    <location>
        <begin position="6"/>
        <end position="25"/>
    </location>
</feature>
<evidence type="ECO:0000313" key="2">
    <source>
        <dbReference type="EMBL" id="EFU74620.1"/>
    </source>
</evidence>
<gene>
    <name evidence="2" type="ORF">HMPREF9088_0548</name>
</gene>
<comment type="caution">
    <text evidence="2">The sequence shown here is derived from an EMBL/GenBank/DDBJ whole genome shotgun (WGS) entry which is preliminary data.</text>
</comment>
<evidence type="ECO:0000313" key="3">
    <source>
        <dbReference type="Proteomes" id="UP000010296"/>
    </source>
</evidence>
<dbReference type="Proteomes" id="UP000010296">
    <property type="component" value="Unassembled WGS sequence"/>
</dbReference>
<dbReference type="EMBL" id="AEPV01000020">
    <property type="protein sequence ID" value="EFU74620.1"/>
    <property type="molecule type" value="Genomic_DNA"/>
</dbReference>
<dbReference type="STRING" id="888064.HMPREF9088_0548"/>
<sequence length="69" mass="8217">MSDYLSAALFYTSFILLYLYSICQLPSQKRKQESKLYFSDNLFFFSQKYFTNDALLIKMMLRLIYKGGV</sequence>
<keyword evidence="1" id="KW-0812">Transmembrane</keyword>
<evidence type="ECO:0000256" key="1">
    <source>
        <dbReference type="SAM" id="Phobius"/>
    </source>
</evidence>
<keyword evidence="3" id="KW-1185">Reference proteome</keyword>
<proteinExistence type="predicted"/>